<dbReference type="Proteomes" id="UP000282469">
    <property type="component" value="Segment"/>
</dbReference>
<dbReference type="EMBL" id="KU050077">
    <property type="protein sequence ID" value="AMB48742.1"/>
    <property type="molecule type" value="Genomic_DNA"/>
</dbReference>
<sequence length="59" mass="7165">MCTHTICVRTCHQVFIISGKHTYKKYATIIITVVKYLLHTPYNRYYIYIINYLFILDIF</sequence>
<organism evidence="1 2">
    <name type="scientific">Glossina hytrovirus (isolate Glossina pallidipes/Ethiopia/Seibersdorf/-)</name>
    <name type="common">GHV</name>
    <dbReference type="NCBI Taxonomy" id="379529"/>
    <lineage>
        <taxon>Viruses</taxon>
        <taxon>Viruses incertae sedis</taxon>
        <taxon>Naldaviricetes</taxon>
        <taxon>Lefavirales</taxon>
        <taxon>Hytrosaviridae</taxon>
        <taxon>Glossinavirus</taxon>
        <taxon>Glossinavirus glopallidipedis</taxon>
    </lineage>
</organism>
<protein>
    <submittedName>
        <fullName evidence="1">Uncharacterized protein</fullName>
    </submittedName>
</protein>
<accession>A0A0Y0K7I5</accession>
<gene>
    <name evidence="1" type="ORF">GpSGHVEth138</name>
</gene>
<evidence type="ECO:0000313" key="2">
    <source>
        <dbReference type="Proteomes" id="UP000282469"/>
    </source>
</evidence>
<proteinExistence type="predicted"/>
<evidence type="ECO:0000313" key="1">
    <source>
        <dbReference type="EMBL" id="AMB48742.1"/>
    </source>
</evidence>
<organismHost>
    <name type="scientific">Glossina</name>
    <name type="common">tsetse flies</name>
    <dbReference type="NCBI Taxonomy" id="7393"/>
</organismHost>
<reference evidence="1 2" key="1">
    <citation type="journal article" date="2016" name="J. Gen. Virol.">
        <title>Comprehensive annotation of Glossina pallidipes salivary gland hypertrophy virus from Ethiopian tsetse flies: a proteogenomics approach.</title>
        <authorList>
            <person name="Abd-Alla A.M."/>
            <person name="Kariithi H.M."/>
            <person name="Cousserans F."/>
            <person name="Parker N.J."/>
            <person name="Ince I.A."/>
            <person name="Scully E.D."/>
            <person name="Boeren S."/>
            <person name="Geib S.M."/>
            <person name="Mekonnen S."/>
            <person name="Vlak J.M."/>
            <person name="Parker A.G."/>
            <person name="Vreysen M.J."/>
            <person name="Bergoin M."/>
        </authorList>
    </citation>
    <scope>NUCLEOTIDE SEQUENCE [LARGE SCALE GENOMIC DNA]</scope>
    <source>
        <strain evidence="1 2">Ethiopian</strain>
    </source>
</reference>
<name>A0A0Y0K7I5_GHVS</name>